<dbReference type="KEGG" id="tva:4766987"/>
<dbReference type="InParanoid" id="A2EE76"/>
<proteinExistence type="predicted"/>
<accession>A2EE76</accession>
<dbReference type="VEuPathDB" id="TrichDB:TVAGG3_0614130"/>
<feature type="region of interest" description="Disordered" evidence="1">
    <location>
        <begin position="221"/>
        <end position="242"/>
    </location>
</feature>
<dbReference type="Proteomes" id="UP000001542">
    <property type="component" value="Unassembled WGS sequence"/>
</dbReference>
<name>A2EE76_TRIV3</name>
<reference evidence="2" key="1">
    <citation type="submission" date="2006-10" db="EMBL/GenBank/DDBJ databases">
        <authorList>
            <person name="Amadeo P."/>
            <person name="Zhao Q."/>
            <person name="Wortman J."/>
            <person name="Fraser-Liggett C."/>
            <person name="Carlton J."/>
        </authorList>
    </citation>
    <scope>NUCLEOTIDE SEQUENCE</scope>
    <source>
        <strain evidence="2">G3</strain>
    </source>
</reference>
<dbReference type="EMBL" id="DS113365">
    <property type="protein sequence ID" value="EAY09073.1"/>
    <property type="molecule type" value="Genomic_DNA"/>
</dbReference>
<dbReference type="SMR" id="A2EE76"/>
<protein>
    <submittedName>
        <fullName evidence="2">Uncharacterized protein</fullName>
    </submittedName>
</protein>
<keyword evidence="3" id="KW-1185">Reference proteome</keyword>
<organism evidence="2 3">
    <name type="scientific">Trichomonas vaginalis (strain ATCC PRA-98 / G3)</name>
    <dbReference type="NCBI Taxonomy" id="412133"/>
    <lineage>
        <taxon>Eukaryota</taxon>
        <taxon>Metamonada</taxon>
        <taxon>Parabasalia</taxon>
        <taxon>Trichomonadida</taxon>
        <taxon>Trichomonadidae</taxon>
        <taxon>Trichomonas</taxon>
    </lineage>
</organism>
<gene>
    <name evidence="2" type="ORF">TVAG_180470</name>
</gene>
<dbReference type="RefSeq" id="XP_001321296.1">
    <property type="nucleotide sequence ID" value="XM_001321261.1"/>
</dbReference>
<sequence>METDEDVRQNIMSMNALFDAIISDANIPNEGIEEVDLTQTNDLEAIAAMMLGKLSLIESCCDSNAIATQKKYDARKLRDRIQIKKKQLAELEIENANLIESAKKQEKLIQQTHATAADFMDDQQTILKLRLELQQAQNEIKVLEEKRKGLILDSKHQAHDISEFANQDPSDPNLLQALKEKEQELEAQRERERRAYLKRMAQFKAQREDLNKRKAQLEAEIAQKNDELSNIHASKQKKNRRK</sequence>
<reference evidence="2" key="2">
    <citation type="journal article" date="2007" name="Science">
        <title>Draft genome sequence of the sexually transmitted pathogen Trichomonas vaginalis.</title>
        <authorList>
            <person name="Carlton J.M."/>
            <person name="Hirt R.P."/>
            <person name="Silva J.C."/>
            <person name="Delcher A.L."/>
            <person name="Schatz M."/>
            <person name="Zhao Q."/>
            <person name="Wortman J.R."/>
            <person name="Bidwell S.L."/>
            <person name="Alsmark U.C.M."/>
            <person name="Besteiro S."/>
            <person name="Sicheritz-Ponten T."/>
            <person name="Noel C.J."/>
            <person name="Dacks J.B."/>
            <person name="Foster P.G."/>
            <person name="Simillion C."/>
            <person name="Van de Peer Y."/>
            <person name="Miranda-Saavedra D."/>
            <person name="Barton G.J."/>
            <person name="Westrop G.D."/>
            <person name="Mueller S."/>
            <person name="Dessi D."/>
            <person name="Fiori P.L."/>
            <person name="Ren Q."/>
            <person name="Paulsen I."/>
            <person name="Zhang H."/>
            <person name="Bastida-Corcuera F.D."/>
            <person name="Simoes-Barbosa A."/>
            <person name="Brown M.T."/>
            <person name="Hayes R.D."/>
            <person name="Mukherjee M."/>
            <person name="Okumura C.Y."/>
            <person name="Schneider R."/>
            <person name="Smith A.J."/>
            <person name="Vanacova S."/>
            <person name="Villalvazo M."/>
            <person name="Haas B.J."/>
            <person name="Pertea M."/>
            <person name="Feldblyum T.V."/>
            <person name="Utterback T.R."/>
            <person name="Shu C.L."/>
            <person name="Osoegawa K."/>
            <person name="de Jong P.J."/>
            <person name="Hrdy I."/>
            <person name="Horvathova L."/>
            <person name="Zubacova Z."/>
            <person name="Dolezal P."/>
            <person name="Malik S.B."/>
            <person name="Logsdon J.M. Jr."/>
            <person name="Henze K."/>
            <person name="Gupta A."/>
            <person name="Wang C.C."/>
            <person name="Dunne R.L."/>
            <person name="Upcroft J.A."/>
            <person name="Upcroft P."/>
            <person name="White O."/>
            <person name="Salzberg S.L."/>
            <person name="Tang P."/>
            <person name="Chiu C.-H."/>
            <person name="Lee Y.-S."/>
            <person name="Embley T.M."/>
            <person name="Coombs G.H."/>
            <person name="Mottram J.C."/>
            <person name="Tachezy J."/>
            <person name="Fraser-Liggett C.M."/>
            <person name="Johnson P.J."/>
        </authorList>
    </citation>
    <scope>NUCLEOTIDE SEQUENCE [LARGE SCALE GENOMIC DNA]</scope>
    <source>
        <strain evidence="2">G3</strain>
    </source>
</reference>
<dbReference type="VEuPathDB" id="TrichDB:TVAG_180470"/>
<evidence type="ECO:0000256" key="1">
    <source>
        <dbReference type="SAM" id="MobiDB-lite"/>
    </source>
</evidence>
<evidence type="ECO:0000313" key="2">
    <source>
        <dbReference type="EMBL" id="EAY09073.1"/>
    </source>
</evidence>
<evidence type="ECO:0000313" key="3">
    <source>
        <dbReference type="Proteomes" id="UP000001542"/>
    </source>
</evidence>
<dbReference type="AlphaFoldDB" id="A2EE76"/>